<feature type="compositionally biased region" description="Acidic residues" evidence="1">
    <location>
        <begin position="186"/>
        <end position="203"/>
    </location>
</feature>
<proteinExistence type="predicted"/>
<comment type="caution">
    <text evidence="2">The sequence shown here is derived from an EMBL/GenBank/DDBJ whole genome shotgun (WGS) entry which is preliminary data.</text>
</comment>
<name>A0AA38H557_9TREE</name>
<accession>A0AA38H557</accession>
<protein>
    <submittedName>
        <fullName evidence="2">Uncharacterized protein</fullName>
    </submittedName>
</protein>
<dbReference type="EMBL" id="JAKWFO010000008">
    <property type="protein sequence ID" value="KAI9634070.1"/>
    <property type="molecule type" value="Genomic_DNA"/>
</dbReference>
<evidence type="ECO:0000313" key="2">
    <source>
        <dbReference type="EMBL" id="KAI9634070.1"/>
    </source>
</evidence>
<sequence>MEDAGDERWGSWRVDEKQRGGDIIRQLCSDPLASFTFFDNWATSYPPILPFDLCFVAFTLRHPARPSPKMLFLPLQPCDSSPLTPADRDILNQYRSVIHVRPSTSSAHDRLTLATSSSASIKEPTDRQFSVFDCIDPRVLHSSPSPVSTWSTTTATTLNGSYTQLSAVLPTTRGPIPPTASMVESSLDDVDTASESDSEEEYLPELVPKSTQTSLRQAAIIIERAATPLLKVEGGGAAVPQGQTAPGPARKTILRGLKTRPSPYSPVKPSATPKTGCDTAPPAPARSAIRVALPTPSATPSAKPGRSTGAFTPTVAEGRQRRTTSSSPEKINAAMAPTPSPTPPRSVRRRRNPIYTPTPPPSFDAPASSASPEGDDDGEYEGSPAPTAATKRKRAQAGRDSEKRGPQNQRAQQRYREKSSTINGVSREAMALSAAMLDFLAPCPALKHLRKELTRFTAVIKDADGPKGLQTVAYDQKVRDLKTQLSDKFGKA</sequence>
<gene>
    <name evidence="2" type="ORF">MKK02DRAFT_28775</name>
</gene>
<dbReference type="AlphaFoldDB" id="A0AA38H557"/>
<feature type="region of interest" description="Disordered" evidence="1">
    <location>
        <begin position="295"/>
        <end position="422"/>
    </location>
</feature>
<organism evidence="2 3">
    <name type="scientific">Dioszegia hungarica</name>
    <dbReference type="NCBI Taxonomy" id="4972"/>
    <lineage>
        <taxon>Eukaryota</taxon>
        <taxon>Fungi</taxon>
        <taxon>Dikarya</taxon>
        <taxon>Basidiomycota</taxon>
        <taxon>Agaricomycotina</taxon>
        <taxon>Tremellomycetes</taxon>
        <taxon>Tremellales</taxon>
        <taxon>Bulleribasidiaceae</taxon>
        <taxon>Dioszegia</taxon>
    </lineage>
</organism>
<dbReference type="GeneID" id="77726847"/>
<keyword evidence="3" id="KW-1185">Reference proteome</keyword>
<reference evidence="2" key="1">
    <citation type="journal article" date="2022" name="G3 (Bethesda)">
        <title>High quality genome of the basidiomycete yeast Dioszegia hungarica PDD-24b-2 isolated from cloud water.</title>
        <authorList>
            <person name="Jarrige D."/>
            <person name="Haridas S."/>
            <person name="Bleykasten-Grosshans C."/>
            <person name="Joly M."/>
            <person name="Nadalig T."/>
            <person name="Sancelme M."/>
            <person name="Vuilleumier S."/>
            <person name="Grigoriev I.V."/>
            <person name="Amato P."/>
            <person name="Bringel F."/>
        </authorList>
    </citation>
    <scope>NUCLEOTIDE SEQUENCE</scope>
    <source>
        <strain evidence="2">PDD-24b-2</strain>
    </source>
</reference>
<dbReference type="RefSeq" id="XP_052943847.1">
    <property type="nucleotide sequence ID" value="XM_053087642.1"/>
</dbReference>
<evidence type="ECO:0000256" key="1">
    <source>
        <dbReference type="SAM" id="MobiDB-lite"/>
    </source>
</evidence>
<feature type="region of interest" description="Disordered" evidence="1">
    <location>
        <begin position="175"/>
        <end position="206"/>
    </location>
</feature>
<dbReference type="Proteomes" id="UP001164286">
    <property type="component" value="Unassembled WGS sequence"/>
</dbReference>
<feature type="region of interest" description="Disordered" evidence="1">
    <location>
        <begin position="236"/>
        <end position="283"/>
    </location>
</feature>
<evidence type="ECO:0000313" key="3">
    <source>
        <dbReference type="Proteomes" id="UP001164286"/>
    </source>
</evidence>